<evidence type="ECO:0000313" key="2">
    <source>
        <dbReference type="Proteomes" id="UP001164539"/>
    </source>
</evidence>
<comment type="caution">
    <text evidence="1">The sequence shown here is derived from an EMBL/GenBank/DDBJ whole genome shotgun (WGS) entry which is preliminary data.</text>
</comment>
<reference evidence="1 2" key="1">
    <citation type="journal article" date="2023" name="Science">
        <title>Complex scaffold remodeling in plant triterpene biosynthesis.</title>
        <authorList>
            <person name="De La Pena R."/>
            <person name="Hodgson H."/>
            <person name="Liu J.C."/>
            <person name="Stephenson M.J."/>
            <person name="Martin A.C."/>
            <person name="Owen C."/>
            <person name="Harkess A."/>
            <person name="Leebens-Mack J."/>
            <person name="Jimenez L.E."/>
            <person name="Osbourn A."/>
            <person name="Sattely E.S."/>
        </authorList>
    </citation>
    <scope>NUCLEOTIDE SEQUENCE [LARGE SCALE GENOMIC DNA]</scope>
    <source>
        <strain evidence="2">cv. JPN11</strain>
        <tissue evidence="1">Leaf</tissue>
    </source>
</reference>
<name>A0ACC1WTU9_MELAZ</name>
<keyword evidence="2" id="KW-1185">Reference proteome</keyword>
<proteinExistence type="predicted"/>
<evidence type="ECO:0000313" key="1">
    <source>
        <dbReference type="EMBL" id="KAJ4702636.1"/>
    </source>
</evidence>
<protein>
    <submittedName>
        <fullName evidence="1">Protein CHROMATIN REMODELING 4</fullName>
    </submittedName>
</protein>
<organism evidence="1 2">
    <name type="scientific">Melia azedarach</name>
    <name type="common">Chinaberry tree</name>
    <dbReference type="NCBI Taxonomy" id="155640"/>
    <lineage>
        <taxon>Eukaryota</taxon>
        <taxon>Viridiplantae</taxon>
        <taxon>Streptophyta</taxon>
        <taxon>Embryophyta</taxon>
        <taxon>Tracheophyta</taxon>
        <taxon>Spermatophyta</taxon>
        <taxon>Magnoliopsida</taxon>
        <taxon>eudicotyledons</taxon>
        <taxon>Gunneridae</taxon>
        <taxon>Pentapetalae</taxon>
        <taxon>rosids</taxon>
        <taxon>malvids</taxon>
        <taxon>Sapindales</taxon>
        <taxon>Meliaceae</taxon>
        <taxon>Melia</taxon>
    </lineage>
</organism>
<dbReference type="EMBL" id="CM051406">
    <property type="protein sequence ID" value="KAJ4702636.1"/>
    <property type="molecule type" value="Genomic_DNA"/>
</dbReference>
<accession>A0ACC1WTU9</accession>
<dbReference type="Proteomes" id="UP001164539">
    <property type="component" value="Chromosome 13"/>
</dbReference>
<sequence length="2356" mass="261156">MKDNSSSTSKMINRNWVLKRKRRKLPCGPDLSNGKEENLVGSESPKNTPSAKRRLKTEINADRSSSKKKGNDGYYYECVICDLGGNLLCCDSCPRTYHLQCLDPPLKRIPNGKWQCPKCTQKNDQLKPISNLDSISKRARSKLVTIKSQSGTKSASSDKVPPIFGSPILSKKRSSKGKSVFALGVKPVEKTPDSSQVDVSSSAKPGNTSPSIPLEGSSSCVNDDDEKKPHESLTDLPADRKSSPAEEVCSPEVTKSEQNDEASKENHGLSSTNGSTGIKFVLAIGAASEKARKRKPEVNDEDSQKKQRSDKRKRSASASKKRRSKISTPSPGTSKLHDKPKTVNDGVAMSLSEEDGGTKGIGAWRKDQLPEEATQQLDESEKAGIHVDVAPLCEDSAPLETQQIDRVLGCRVQGDDTSSLRHMSVVVADDLRSDDVMSENRNKSLEENSTCDTDLDVEVTENLAEQSPNVIRSSDEESMKNDVGVDKIQVYKRSLTKDCKEGNDMDLVREDNRDSDSKAVNGKVQDESVVCTEDLGEKCEKMVIENVDLSSRNDEDPMVCETHIPYETIDKDADVGRRTSSIAEKKVQESAVAESAQVKGQTVSYEFLVKWVGRSHIHNSWIPESQLKALAKRKLENYKAKYGTAVINICEEKWKQPQRVIALRTIKDGKCEAFVKWTGLPYDECTWERLDEPALKNTSHLIDLFDQFEHQTLEKDACKDDSSRGKGDCQQSEIVTLTEQPKELEGGSLFPHQLEALNWLRKCWHKSKNVILADEMGLGKTVSACAFISSLYFEFKAKLPCLVLVPLSTMPNWLAEFALWAPHLNVVEYHGCAKARAMIRQYEWHASDPHKPDRKTSSYKFNVLLTTYEMILADSSHLRGVPWEVLVVDEGHRLKNSGSKLFSLLNTFSFQHRILLTGTPLQNNIGEMYNLLNFLQPASFPSLSSFEEKFNDLTTTQKVEELKKLVAPHMLRRLKKDAMQNIPPKTERMVPVELSSIQAEYYRAMLTKNYQILRNIGKGVAQQSMLNIVMQLRKVCNHPYLIPGTEPDSGSVEFLHEMRIKASAKLTLLHSMLKVLHKEGHRVLIFSQMTKLLDILEDYLNVEFGPKTYERVDGSVAVADRQAAITRFNQDKSRFVFLLSTRSCGLGINLATADTVIIYDSDFNPHADIQAMNRAHRIGQSKRLLVYRLVVRASVEERILQLAKKKLMLDQLFVNKSGSQKEVEDILRWGTEELFNDSPGMNGKDTGENNTSIEEAVRDLEQKHRKRGGGLGDVYKDKCTEGSTKIVWDDNAIAKLLDRSNLQSGSTDVAEGDLENDMLGSVKATEWNEETTEEQGGAADSPAVAADDSSAQNSDKKEDNAATVTEENEWDRLLRLRWEKYQSEEEAALGRGKRQRKAVSYREAYAPHPSEALSESGGEEEREPETEPEREYTPAGRALKAKFAKLRARQKERLAQRNAVEESRPTDIPPLPEFPPQGPGNEKDGDQATEVVQEVRDRSSVIDLEDDKVTQPLDAPKSKGESALRLSRPSKHKMSSHLDLAMNPLGHSPDLVLPNHHYQGTGYASSLPPNNLLPVLGLCAPNANQLESSQRKFSRSNGRHSRPATGPEFPFSLAPSSGNSIETEVKGQESTRDKQKLHDASNEVSQHSLRSNMPDSWLPFTPYPLPTSEGKVSDHLETSAAVFADFKEKFMLPNLPFDDKFLPRFPLPSTTTAIPHHDLLPNFSLGSRLEAVHDCMKDLPAMPLLPSLKFPPPDVPRYNNQLEREVPPTLGLGQTPSPFSSFPENHRRVLENIMMRTGSGSNLYKKKFKAESWSEDELDSLWIGVRRHGKGNWGTMLRDPRLKFSKYKSAEDLASRWEEEQLKILDSSVYPVPKSAKAGKTNKSPLFPSIPDAMMSRALQGSRFITPPKFQSHLTDMKLGFADLTSGLPNFEPSDHLGLQNEQIPPIPTWNPEKLWANFPGDSSAGPSGRSGTSTNLPLEKPFLLNSLGASNLGSLGLSSNTYDLQRRGDEENAMKYGKLPSLLDRSLNILRESNNNVGSGESTSSGLLSEPIKGPNLSHSKGKEVVGSSSSKNKLPHWLREAVGSPAKPPDPELPPTVSAIAQSVRLLYGEDKPTIPPFEIPAPPPPQPKDPRRSLKKKKKRRSHMPQWMPSDIIGSSQNFQSGLNSNSAAPSSIPLAPPFQMLPQPITGTSGIPSMESDLNLHPLSLNMLNPPSSSAYLIPPNKTRAGLSPSPEVLQLVASCVAPGPHLSSTSGVKSSGFLESKLQLPKSLEEVEFTDTQGSISKTKNDQSPPHNDGQLLKEQQDEPELEAEAEADSGDSSKTQSDPPQAEQPDVEEISSEGTVSDHPVSENEP</sequence>
<gene>
    <name evidence="1" type="ORF">OWV82_022654</name>
</gene>